<keyword evidence="1" id="KW-0812">Transmembrane</keyword>
<gene>
    <name evidence="2" type="ORF">LZ24_02437</name>
</gene>
<accession>A0A562RHQ0</accession>
<comment type="caution">
    <text evidence="2">The sequence shown here is derived from an EMBL/GenBank/DDBJ whole genome shotgun (WGS) entry which is preliminary data.</text>
</comment>
<keyword evidence="3" id="KW-1185">Reference proteome</keyword>
<feature type="transmembrane region" description="Helical" evidence="1">
    <location>
        <begin position="59"/>
        <end position="82"/>
    </location>
</feature>
<evidence type="ECO:0000313" key="3">
    <source>
        <dbReference type="Proteomes" id="UP000318307"/>
    </source>
</evidence>
<keyword evidence="1" id="KW-1133">Transmembrane helix</keyword>
<evidence type="ECO:0000313" key="2">
    <source>
        <dbReference type="EMBL" id="TWI68601.1"/>
    </source>
</evidence>
<dbReference type="EMBL" id="VLLC01000020">
    <property type="protein sequence ID" value="TWI68601.1"/>
    <property type="molecule type" value="Genomic_DNA"/>
</dbReference>
<dbReference type="AlphaFoldDB" id="A0A562RHQ0"/>
<reference evidence="2 3" key="1">
    <citation type="submission" date="2019-07" db="EMBL/GenBank/DDBJ databases">
        <title>Genome sequencing of 100 strains of the haloalkaliphilic chemolithoautotrophic sulfur-oxidizing bacterium Thioalkalivibrio.</title>
        <authorList>
            <person name="Muyzer G."/>
        </authorList>
    </citation>
    <scope>NUCLEOTIDE SEQUENCE [LARGE SCALE GENOMIC DNA]</scope>
    <source>
        <strain evidence="2 3">ASO4-4</strain>
    </source>
</reference>
<dbReference type="RefSeq" id="WP_144685547.1">
    <property type="nucleotide sequence ID" value="NZ_VLLC01000020.1"/>
</dbReference>
<keyword evidence="1" id="KW-0472">Membrane</keyword>
<dbReference type="PANTHER" id="PTHR37309">
    <property type="entry name" value="SLR0284 PROTEIN"/>
    <property type="match status" value="1"/>
</dbReference>
<dbReference type="PANTHER" id="PTHR37309:SF1">
    <property type="entry name" value="SLR0284 PROTEIN"/>
    <property type="match status" value="1"/>
</dbReference>
<feature type="transmembrane region" description="Helical" evidence="1">
    <location>
        <begin position="28"/>
        <end position="47"/>
    </location>
</feature>
<organism evidence="2 3">
    <name type="scientific">Desulfobotulus alkaliphilus</name>
    <dbReference type="NCBI Taxonomy" id="622671"/>
    <lineage>
        <taxon>Bacteria</taxon>
        <taxon>Pseudomonadati</taxon>
        <taxon>Thermodesulfobacteriota</taxon>
        <taxon>Desulfobacteria</taxon>
        <taxon>Desulfobacterales</taxon>
        <taxon>Desulfobacteraceae</taxon>
        <taxon>Desulfobotulus</taxon>
    </lineage>
</organism>
<feature type="transmembrane region" description="Helical" evidence="1">
    <location>
        <begin position="5"/>
        <end position="22"/>
    </location>
</feature>
<dbReference type="Pfam" id="PF04020">
    <property type="entry name" value="Phage_holin_4_2"/>
    <property type="match status" value="1"/>
</dbReference>
<name>A0A562RHQ0_9BACT</name>
<evidence type="ECO:0000256" key="1">
    <source>
        <dbReference type="SAM" id="Phobius"/>
    </source>
</evidence>
<dbReference type="Proteomes" id="UP000318307">
    <property type="component" value="Unassembled WGS sequence"/>
</dbReference>
<feature type="transmembrane region" description="Helical" evidence="1">
    <location>
        <begin position="88"/>
        <end position="107"/>
    </location>
</feature>
<sequence>MEHIAVRWLILTVSILVAGMLFQGIEVASVGTAIAAAAILGVLNTFIRPLLLLLTLPVTLLSLGFFAFVINAFLLQITAALVRGFDVSGFWTAFFASLVISLINVALTGFRFENGRIIVVNTQRRGPWD</sequence>
<proteinExistence type="predicted"/>
<protein>
    <submittedName>
        <fullName evidence="2">Putative membrane protein</fullName>
    </submittedName>
</protein>
<dbReference type="OrthoDB" id="9797048at2"/>
<dbReference type="InterPro" id="IPR007165">
    <property type="entry name" value="Phage_holin_4_2"/>
</dbReference>